<evidence type="ECO:0000256" key="1">
    <source>
        <dbReference type="SAM" id="MobiDB-lite"/>
    </source>
</evidence>
<keyword evidence="5" id="KW-1185">Reference proteome</keyword>
<dbReference type="EMBL" id="JTAK01000009">
    <property type="protein sequence ID" value="KHO63596.1"/>
    <property type="molecule type" value="Genomic_DNA"/>
</dbReference>
<dbReference type="OrthoDB" id="6193602at2"/>
<reference evidence="4 6" key="2">
    <citation type="submission" date="2017-01" db="EMBL/GenBank/DDBJ databases">
        <authorList>
            <person name="Mah S.A."/>
            <person name="Swanson W.J."/>
            <person name="Moy G.W."/>
            <person name="Vacquier V.D."/>
        </authorList>
    </citation>
    <scope>NUCLEOTIDE SEQUENCE [LARGE SCALE GENOMIC DNA]</scope>
    <source>
        <strain evidence="4 6">ATCC 29606</strain>
    </source>
</reference>
<sequence length="355" mass="38233">MLRHPAALLSPLTLAVLLHGLPALAEDNAATAPEAAPLSVEPAPRSVPPRPMLDSRSEAQQQALQRQLPARQQLTLDGGADPFLSLWLPANQAQPAGLVILLPGEGETADWPTAIGPLRRQLPDLGWSTLSLTLPDGPNAGVKARKGKPVTVMLEGVEKVEAPEALETEGEPAAETARAEQEASTPTVAAEFTPDTASASAALDDLAPAEPDHAQRVQARLRAALEFARQQQPRTLVLLGHGTGAYWAARFLQEQQPGEVAQLVIVSPREPGDAKTGLDELLPQLRLATADFYYRDQAHQSTAARERLNAGKRQQHPAYMQVGLQSLPSDARAEQEQLVRRVRGWLELDARSAQR</sequence>
<protein>
    <recommendedName>
        <fullName evidence="7">Hydrolase or acyltransferase</fullName>
    </recommendedName>
</protein>
<dbReference type="RefSeq" id="WP_027590641.1">
    <property type="nucleotide sequence ID" value="NZ_FMUP01000010.1"/>
</dbReference>
<feature type="chain" id="PRO_5015034492" description="Hydrolase or acyltransferase" evidence="2">
    <location>
        <begin position="26"/>
        <end position="355"/>
    </location>
</feature>
<dbReference type="Proteomes" id="UP000186079">
    <property type="component" value="Unassembled WGS sequence"/>
</dbReference>
<dbReference type="AlphaFoldDB" id="A0A0B2D5D4"/>
<evidence type="ECO:0000256" key="2">
    <source>
        <dbReference type="SAM" id="SignalP"/>
    </source>
</evidence>
<keyword evidence="2" id="KW-0732">Signal</keyword>
<dbReference type="EMBL" id="FTMC01000014">
    <property type="protein sequence ID" value="SIR06970.1"/>
    <property type="molecule type" value="Genomic_DNA"/>
</dbReference>
<feature type="signal peptide" evidence="2">
    <location>
        <begin position="1"/>
        <end position="25"/>
    </location>
</feature>
<accession>A0A0B2D5D4</accession>
<evidence type="ECO:0000313" key="3">
    <source>
        <dbReference type="EMBL" id="KHO63596.1"/>
    </source>
</evidence>
<evidence type="ECO:0000313" key="6">
    <source>
        <dbReference type="Proteomes" id="UP000186079"/>
    </source>
</evidence>
<dbReference type="PATRIC" id="fig|706570.3.peg.3169"/>
<name>A0A0B2D5D4_9PSED</name>
<evidence type="ECO:0000313" key="4">
    <source>
        <dbReference type="EMBL" id="SIR06970.1"/>
    </source>
</evidence>
<dbReference type="Gene3D" id="3.40.50.1820">
    <property type="entry name" value="alpha/beta hydrolase"/>
    <property type="match status" value="1"/>
</dbReference>
<proteinExistence type="predicted"/>
<dbReference type="STRING" id="706570.PT85_16745"/>
<dbReference type="InterPro" id="IPR022529">
    <property type="entry name" value="DUF3530"/>
</dbReference>
<evidence type="ECO:0008006" key="7">
    <source>
        <dbReference type="Google" id="ProtNLM"/>
    </source>
</evidence>
<feature type="region of interest" description="Disordered" evidence="1">
    <location>
        <begin position="164"/>
        <end position="188"/>
    </location>
</feature>
<accession>A0A0B3BRB3</accession>
<dbReference type="SUPFAM" id="SSF53474">
    <property type="entry name" value="alpha/beta-Hydrolases"/>
    <property type="match status" value="1"/>
</dbReference>
<dbReference type="Pfam" id="PF12048">
    <property type="entry name" value="DUF3530"/>
    <property type="match status" value="1"/>
</dbReference>
<organism evidence="3 5">
    <name type="scientific">Pseudomonas flexibilis</name>
    <dbReference type="NCBI Taxonomy" id="706570"/>
    <lineage>
        <taxon>Bacteria</taxon>
        <taxon>Pseudomonadati</taxon>
        <taxon>Pseudomonadota</taxon>
        <taxon>Gammaproteobacteria</taxon>
        <taxon>Pseudomonadales</taxon>
        <taxon>Pseudomonadaceae</taxon>
        <taxon>Pseudomonas</taxon>
    </lineage>
</organism>
<evidence type="ECO:0000313" key="5">
    <source>
        <dbReference type="Proteomes" id="UP000030980"/>
    </source>
</evidence>
<feature type="region of interest" description="Disordered" evidence="1">
    <location>
        <begin position="34"/>
        <end position="68"/>
    </location>
</feature>
<feature type="compositionally biased region" description="Low complexity" evidence="1">
    <location>
        <begin position="59"/>
        <end position="68"/>
    </location>
</feature>
<gene>
    <name evidence="3" type="ORF">PT85_16745</name>
    <name evidence="4" type="ORF">SAMN05421672_11419</name>
</gene>
<dbReference type="Proteomes" id="UP000030980">
    <property type="component" value="Unassembled WGS sequence"/>
</dbReference>
<reference evidence="3 5" key="1">
    <citation type="submission" date="2014-11" db="EMBL/GenBank/DDBJ databases">
        <title>Genome sequence of Pseudomonas tuomuerensis JCM 14085.</title>
        <authorList>
            <person name="Shin S.-K."/>
            <person name="Yi H."/>
        </authorList>
    </citation>
    <scope>NUCLEOTIDE SEQUENCE [LARGE SCALE GENOMIC DNA]</scope>
    <source>
        <strain evidence="3 5">JCM 14085</strain>
    </source>
</reference>
<dbReference type="InterPro" id="IPR029058">
    <property type="entry name" value="AB_hydrolase_fold"/>
</dbReference>